<organism evidence="9 10">
    <name type="scientific">Nocardiopsis alba</name>
    <dbReference type="NCBI Taxonomy" id="53437"/>
    <lineage>
        <taxon>Bacteria</taxon>
        <taxon>Bacillati</taxon>
        <taxon>Actinomycetota</taxon>
        <taxon>Actinomycetes</taxon>
        <taxon>Streptosporangiales</taxon>
        <taxon>Nocardiopsidaceae</taxon>
        <taxon>Nocardiopsis</taxon>
    </lineage>
</organism>
<evidence type="ECO:0000256" key="3">
    <source>
        <dbReference type="ARBA" id="ARBA00022475"/>
    </source>
</evidence>
<dbReference type="SUPFAM" id="SSF103473">
    <property type="entry name" value="MFS general substrate transporter"/>
    <property type="match status" value="1"/>
</dbReference>
<dbReference type="RefSeq" id="WP_376737935.1">
    <property type="nucleotide sequence ID" value="NZ_JAYMRS010000019.1"/>
</dbReference>
<sequence length="469" mass="48102">MPSSRGHGPSRARSWLVLCAMSMLQFFIAVDVTVVNIALPSIGDDFGVDGHALTWVVVGYTITGGGLLMLGGRLGDLLGRRRVLLAGTTLFGVASLLAGVAPTFGTLVLARLLQGVGEAIALPAAMATIVLMFPEGRSRSRALSVWAAVASCGLVLGFVLSGVITAHLGWRWIFLISVPFILVVVVAALVLVERDRPVAREAGRLDVPGALLLTACPLLFTYGVVEAGEPGTPSWVSVATLAGAVLAGIGFVRVEARSSEPLLPLSFFADRSRVTANVTTMLISGALSTSFLLFTFYLQDHLGIGPLGAGLMMLPLAVSLIVFSMLVPRLLGRWGARVCVLTGLGFTVAAMTLIATVAVLGAGAPWLVPAMLLIAAGMGFGIVGLQYIAVSGVTEEDAGIASGVQRAADQLGGATGVAVCVGIGFAPALHTADPFLVAAVLAGVGLVIGTLVILRTPEPAVPEPSEQAG</sequence>
<evidence type="ECO:0000256" key="7">
    <source>
        <dbReference type="SAM" id="Phobius"/>
    </source>
</evidence>
<evidence type="ECO:0000313" key="9">
    <source>
        <dbReference type="EMBL" id="MFB8771107.1"/>
    </source>
</evidence>
<feature type="domain" description="Major facilitator superfamily (MFS) profile" evidence="8">
    <location>
        <begin position="17"/>
        <end position="457"/>
    </location>
</feature>
<name>A0ABV5E2Q6_9ACTN</name>
<gene>
    <name evidence="9" type="ORF">VSQ78_25685</name>
</gene>
<accession>A0ABV5E2Q6</accession>
<comment type="subcellular location">
    <subcellularLocation>
        <location evidence="1">Cell membrane</location>
        <topology evidence="1">Multi-pass membrane protein</topology>
    </subcellularLocation>
</comment>
<dbReference type="PANTHER" id="PTHR42718:SF46">
    <property type="entry name" value="BLR6921 PROTEIN"/>
    <property type="match status" value="1"/>
</dbReference>
<feature type="transmembrane region" description="Helical" evidence="7">
    <location>
        <begin position="274"/>
        <end position="298"/>
    </location>
</feature>
<dbReference type="Gene3D" id="1.20.1720.10">
    <property type="entry name" value="Multidrug resistance protein D"/>
    <property type="match status" value="1"/>
</dbReference>
<dbReference type="Proteomes" id="UP001585053">
    <property type="component" value="Unassembled WGS sequence"/>
</dbReference>
<feature type="transmembrane region" description="Helical" evidence="7">
    <location>
        <begin position="235"/>
        <end position="254"/>
    </location>
</feature>
<keyword evidence="4 7" id="KW-0812">Transmembrane</keyword>
<feature type="transmembrane region" description="Helical" evidence="7">
    <location>
        <begin position="435"/>
        <end position="454"/>
    </location>
</feature>
<keyword evidence="6 7" id="KW-0472">Membrane</keyword>
<reference evidence="9 10" key="1">
    <citation type="submission" date="2024-01" db="EMBL/GenBank/DDBJ databases">
        <title>Genome mining of biosynthetic gene clusters to explore secondary metabolites of Streptomyces sp.</title>
        <authorList>
            <person name="Baig A."/>
            <person name="Ajitkumar Shintre N."/>
            <person name="Kumar H."/>
            <person name="Anbarasu A."/>
            <person name="Ramaiah S."/>
        </authorList>
    </citation>
    <scope>NUCLEOTIDE SEQUENCE [LARGE SCALE GENOMIC DNA]</scope>
    <source>
        <strain evidence="9 10">A01</strain>
    </source>
</reference>
<evidence type="ECO:0000256" key="4">
    <source>
        <dbReference type="ARBA" id="ARBA00022692"/>
    </source>
</evidence>
<evidence type="ECO:0000256" key="5">
    <source>
        <dbReference type="ARBA" id="ARBA00022989"/>
    </source>
</evidence>
<keyword evidence="2" id="KW-0813">Transport</keyword>
<feature type="transmembrane region" description="Helical" evidence="7">
    <location>
        <begin position="83"/>
        <end position="109"/>
    </location>
</feature>
<keyword evidence="5 7" id="KW-1133">Transmembrane helix</keyword>
<feature type="transmembrane region" description="Helical" evidence="7">
    <location>
        <begin position="204"/>
        <end position="223"/>
    </location>
</feature>
<comment type="caution">
    <text evidence="9">The sequence shown here is derived from an EMBL/GenBank/DDBJ whole genome shotgun (WGS) entry which is preliminary data.</text>
</comment>
<feature type="transmembrane region" description="Helical" evidence="7">
    <location>
        <begin position="338"/>
        <end position="360"/>
    </location>
</feature>
<feature type="transmembrane region" description="Helical" evidence="7">
    <location>
        <begin position="304"/>
        <end position="326"/>
    </location>
</feature>
<evidence type="ECO:0000313" key="10">
    <source>
        <dbReference type="Proteomes" id="UP001585053"/>
    </source>
</evidence>
<evidence type="ECO:0000256" key="2">
    <source>
        <dbReference type="ARBA" id="ARBA00022448"/>
    </source>
</evidence>
<feature type="transmembrane region" description="Helical" evidence="7">
    <location>
        <begin position="145"/>
        <end position="166"/>
    </location>
</feature>
<evidence type="ECO:0000259" key="8">
    <source>
        <dbReference type="PROSITE" id="PS50850"/>
    </source>
</evidence>
<proteinExistence type="predicted"/>
<evidence type="ECO:0000256" key="6">
    <source>
        <dbReference type="ARBA" id="ARBA00023136"/>
    </source>
</evidence>
<feature type="transmembrane region" description="Helical" evidence="7">
    <location>
        <begin position="51"/>
        <end position="71"/>
    </location>
</feature>
<dbReference type="EMBL" id="JAYMRS010000019">
    <property type="protein sequence ID" value="MFB8771107.1"/>
    <property type="molecule type" value="Genomic_DNA"/>
</dbReference>
<feature type="transmembrane region" description="Helical" evidence="7">
    <location>
        <begin position="15"/>
        <end position="39"/>
    </location>
</feature>
<dbReference type="Gene3D" id="1.20.1250.20">
    <property type="entry name" value="MFS general substrate transporter like domains"/>
    <property type="match status" value="1"/>
</dbReference>
<dbReference type="InterPro" id="IPR020846">
    <property type="entry name" value="MFS_dom"/>
</dbReference>
<keyword evidence="10" id="KW-1185">Reference proteome</keyword>
<evidence type="ECO:0000256" key="1">
    <source>
        <dbReference type="ARBA" id="ARBA00004651"/>
    </source>
</evidence>
<protein>
    <submittedName>
        <fullName evidence="9">MFS transporter</fullName>
    </submittedName>
</protein>
<feature type="transmembrane region" description="Helical" evidence="7">
    <location>
        <begin position="172"/>
        <end position="192"/>
    </location>
</feature>
<dbReference type="InterPro" id="IPR036259">
    <property type="entry name" value="MFS_trans_sf"/>
</dbReference>
<feature type="transmembrane region" description="Helical" evidence="7">
    <location>
        <begin position="366"/>
        <end position="390"/>
    </location>
</feature>
<feature type="transmembrane region" description="Helical" evidence="7">
    <location>
        <begin position="115"/>
        <end position="133"/>
    </location>
</feature>
<dbReference type="PROSITE" id="PS50850">
    <property type="entry name" value="MFS"/>
    <property type="match status" value="1"/>
</dbReference>
<feature type="transmembrane region" description="Helical" evidence="7">
    <location>
        <begin position="411"/>
        <end position="429"/>
    </location>
</feature>
<dbReference type="CDD" id="cd17321">
    <property type="entry name" value="MFS_MMR_MDR_like"/>
    <property type="match status" value="1"/>
</dbReference>
<dbReference type="PANTHER" id="PTHR42718">
    <property type="entry name" value="MAJOR FACILITATOR SUPERFAMILY MULTIDRUG TRANSPORTER MFSC"/>
    <property type="match status" value="1"/>
</dbReference>
<dbReference type="InterPro" id="IPR011701">
    <property type="entry name" value="MFS"/>
</dbReference>
<keyword evidence="3" id="KW-1003">Cell membrane</keyword>
<dbReference type="Pfam" id="PF07690">
    <property type="entry name" value="MFS_1"/>
    <property type="match status" value="1"/>
</dbReference>